<feature type="transmembrane region" description="Helical" evidence="4">
    <location>
        <begin position="99"/>
        <end position="119"/>
    </location>
</feature>
<feature type="transmembrane region" description="Helical" evidence="4">
    <location>
        <begin position="67"/>
        <end position="87"/>
    </location>
</feature>
<evidence type="ECO:0000256" key="4">
    <source>
        <dbReference type="SAM" id="Phobius"/>
    </source>
</evidence>
<keyword evidence="1 4" id="KW-0812">Transmembrane</keyword>
<feature type="transmembrane region" description="Helical" evidence="4">
    <location>
        <begin position="249"/>
        <end position="271"/>
    </location>
</feature>
<dbReference type="STRING" id="49186.SAMN05421647_10747"/>
<dbReference type="Proteomes" id="UP000186895">
    <property type="component" value="Unassembled WGS sequence"/>
</dbReference>
<feature type="transmembrane region" description="Helical" evidence="4">
    <location>
        <begin position="384"/>
        <end position="403"/>
    </location>
</feature>
<feature type="transmembrane region" description="Helical" evidence="4">
    <location>
        <begin position="165"/>
        <end position="188"/>
    </location>
</feature>
<dbReference type="eggNOG" id="COG2807">
    <property type="taxonomic scope" value="Bacteria"/>
</dbReference>
<organism evidence="5 6">
    <name type="scientific">Marinobacterium stanieri</name>
    <dbReference type="NCBI Taxonomy" id="49186"/>
    <lineage>
        <taxon>Bacteria</taxon>
        <taxon>Pseudomonadati</taxon>
        <taxon>Pseudomonadota</taxon>
        <taxon>Gammaproteobacteria</taxon>
        <taxon>Oceanospirillales</taxon>
        <taxon>Oceanospirillaceae</taxon>
        <taxon>Marinobacterium</taxon>
    </lineage>
</organism>
<feature type="transmembrane region" description="Helical" evidence="4">
    <location>
        <begin position="125"/>
        <end position="144"/>
    </location>
</feature>
<feature type="transmembrane region" description="Helical" evidence="4">
    <location>
        <begin position="312"/>
        <end position="333"/>
    </location>
</feature>
<evidence type="ECO:0000256" key="1">
    <source>
        <dbReference type="ARBA" id="ARBA00022692"/>
    </source>
</evidence>
<sequence length="577" mass="61805">MSNNSGPLSFLLKERIVAKPGFNRWLVPPASIAIHLCIGSVYAWSIFNAPLVRQHGVVTSAADDWSLSSVVWIFSTAIVFLGLAAAFGGKWLEKVGPRAVGFLAAILWGGGFLIGSLGIMFDQLWLLYLGYGALGGCGLGLGYVSPVSTLIRWFPDRRGMATGMAIMGFGGGAMIGAPLKTWLLSVFYEAPQYLGKVADVSLITESGRRFAEVAGQKLEVVVASAADMANMPIPGPEGVYVVNTGNTGVAGVFITLGIVYFVIMTIAAFSYRVPPAGWAPEGWEPPKESTSKNRLISNNHVHIDQAIKTPQFYLLWVVLCLNVTAGIGVIGVAKTMMTEIFGTTLPNIVDTSFAATYVLMISVFNMVGRFLWASTSDYIGRKNTFHCFFILGMLLYISIPFFAGQVSSNPSAVWLILFCIATMVIFTMYGGGFATIPAYLADIFGTLHVGGIHGRLLTAWSTAGVLGPFAITHLREQSLQGAIETLAYKVDPAVFQQTFGAGLDQLSTLIASNTVTLGRLMEIAPAGTIDPTPSLYNTTMYAMAALLVVALVANMAIRKVSDKHHVENTHPEEAPAS</sequence>
<feature type="transmembrane region" description="Helical" evidence="4">
    <location>
        <begin position="452"/>
        <end position="471"/>
    </location>
</feature>
<feature type="transmembrane region" description="Helical" evidence="4">
    <location>
        <begin position="415"/>
        <end position="440"/>
    </location>
</feature>
<dbReference type="PANTHER" id="PTHR11360">
    <property type="entry name" value="MONOCARBOXYLATE TRANSPORTER"/>
    <property type="match status" value="1"/>
</dbReference>
<dbReference type="InterPro" id="IPR011701">
    <property type="entry name" value="MFS"/>
</dbReference>
<reference evidence="5 6" key="1">
    <citation type="submission" date="2017-01" db="EMBL/GenBank/DDBJ databases">
        <authorList>
            <person name="Mah S.A."/>
            <person name="Swanson W.J."/>
            <person name="Moy G.W."/>
            <person name="Vacquier V.D."/>
        </authorList>
    </citation>
    <scope>NUCLEOTIDE SEQUENCE [LARGE SCALE GENOMIC DNA]</scope>
    <source>
        <strain evidence="5 6">DSM 7027</strain>
    </source>
</reference>
<feature type="transmembrane region" description="Helical" evidence="4">
    <location>
        <begin position="540"/>
        <end position="557"/>
    </location>
</feature>
<dbReference type="SUPFAM" id="SSF103473">
    <property type="entry name" value="MFS general substrate transporter"/>
    <property type="match status" value="1"/>
</dbReference>
<keyword evidence="2 4" id="KW-1133">Transmembrane helix</keyword>
<dbReference type="RefSeq" id="WP_010322824.1">
    <property type="nucleotide sequence ID" value="NZ_FTMN01000007.1"/>
</dbReference>
<dbReference type="Pfam" id="PF07690">
    <property type="entry name" value="MFS_1"/>
    <property type="match status" value="2"/>
</dbReference>
<keyword evidence="6" id="KW-1185">Reference proteome</keyword>
<evidence type="ECO:0000256" key="3">
    <source>
        <dbReference type="ARBA" id="ARBA00023136"/>
    </source>
</evidence>
<accession>A0A1N6UJI1</accession>
<feature type="transmembrane region" description="Helical" evidence="4">
    <location>
        <begin position="353"/>
        <end position="372"/>
    </location>
</feature>
<dbReference type="PANTHER" id="PTHR11360:SF317">
    <property type="entry name" value="MAJOR FACILITATOR SUPERFAMILY (MFS) PROFILE DOMAIN-CONTAINING PROTEIN-RELATED"/>
    <property type="match status" value="1"/>
</dbReference>
<dbReference type="Gene3D" id="1.20.1250.20">
    <property type="entry name" value="MFS general substrate transporter like domains"/>
    <property type="match status" value="1"/>
</dbReference>
<dbReference type="AlphaFoldDB" id="A0A1N6UJI1"/>
<evidence type="ECO:0000313" key="5">
    <source>
        <dbReference type="EMBL" id="SIQ65476.1"/>
    </source>
</evidence>
<evidence type="ECO:0000256" key="2">
    <source>
        <dbReference type="ARBA" id="ARBA00022989"/>
    </source>
</evidence>
<protein>
    <submittedName>
        <fullName evidence="5">Major Facilitator Superfamily protein</fullName>
    </submittedName>
</protein>
<dbReference type="InterPro" id="IPR050327">
    <property type="entry name" value="Proton-linked_MCT"/>
</dbReference>
<proteinExistence type="predicted"/>
<keyword evidence="3 4" id="KW-0472">Membrane</keyword>
<dbReference type="CDD" id="cd17353">
    <property type="entry name" value="MFS_OFA_like"/>
    <property type="match status" value="1"/>
</dbReference>
<gene>
    <name evidence="5" type="ORF">SAMN05421647_10747</name>
</gene>
<dbReference type="GO" id="GO:0022857">
    <property type="term" value="F:transmembrane transporter activity"/>
    <property type="evidence" value="ECO:0007669"/>
    <property type="project" value="InterPro"/>
</dbReference>
<evidence type="ECO:0000313" key="6">
    <source>
        <dbReference type="Proteomes" id="UP000186895"/>
    </source>
</evidence>
<dbReference type="InterPro" id="IPR036259">
    <property type="entry name" value="MFS_trans_sf"/>
</dbReference>
<dbReference type="EMBL" id="FTMN01000007">
    <property type="protein sequence ID" value="SIQ65476.1"/>
    <property type="molecule type" value="Genomic_DNA"/>
</dbReference>
<name>A0A1N6UJI1_9GAMM</name>
<feature type="transmembrane region" description="Helical" evidence="4">
    <location>
        <begin position="25"/>
        <end position="47"/>
    </location>
</feature>